<sequence>MSFSLHSIVCFRVLNGRICVACRHGNITWAFISHVHGLVVRTEQT</sequence>
<organism evidence="1">
    <name type="scientific">Arundo donax</name>
    <name type="common">Giant reed</name>
    <name type="synonym">Donax arundinaceus</name>
    <dbReference type="NCBI Taxonomy" id="35708"/>
    <lineage>
        <taxon>Eukaryota</taxon>
        <taxon>Viridiplantae</taxon>
        <taxon>Streptophyta</taxon>
        <taxon>Embryophyta</taxon>
        <taxon>Tracheophyta</taxon>
        <taxon>Spermatophyta</taxon>
        <taxon>Magnoliopsida</taxon>
        <taxon>Liliopsida</taxon>
        <taxon>Poales</taxon>
        <taxon>Poaceae</taxon>
        <taxon>PACMAD clade</taxon>
        <taxon>Arundinoideae</taxon>
        <taxon>Arundineae</taxon>
        <taxon>Arundo</taxon>
    </lineage>
</organism>
<protein>
    <submittedName>
        <fullName evidence="1">Uncharacterized protein</fullName>
    </submittedName>
</protein>
<accession>A0A0A8Z313</accession>
<reference evidence="1" key="1">
    <citation type="submission" date="2014-09" db="EMBL/GenBank/DDBJ databases">
        <authorList>
            <person name="Magalhaes I.L.F."/>
            <person name="Oliveira U."/>
            <person name="Santos F.R."/>
            <person name="Vidigal T.H.D.A."/>
            <person name="Brescovit A.D."/>
            <person name="Santos A.J."/>
        </authorList>
    </citation>
    <scope>NUCLEOTIDE SEQUENCE</scope>
    <source>
        <tissue evidence="1">Shoot tissue taken approximately 20 cm above the soil surface</tissue>
    </source>
</reference>
<dbReference type="AlphaFoldDB" id="A0A0A8Z313"/>
<proteinExistence type="predicted"/>
<dbReference type="EMBL" id="GBRH01266785">
    <property type="protein sequence ID" value="JAD31110.1"/>
    <property type="molecule type" value="Transcribed_RNA"/>
</dbReference>
<reference evidence="1" key="2">
    <citation type="journal article" date="2015" name="Data Brief">
        <title>Shoot transcriptome of the giant reed, Arundo donax.</title>
        <authorList>
            <person name="Barrero R.A."/>
            <person name="Guerrero F.D."/>
            <person name="Moolhuijzen P."/>
            <person name="Goolsby J.A."/>
            <person name="Tidwell J."/>
            <person name="Bellgard S.E."/>
            <person name="Bellgard M.I."/>
        </authorList>
    </citation>
    <scope>NUCLEOTIDE SEQUENCE</scope>
    <source>
        <tissue evidence="1">Shoot tissue taken approximately 20 cm above the soil surface</tissue>
    </source>
</reference>
<evidence type="ECO:0000313" key="1">
    <source>
        <dbReference type="EMBL" id="JAD31110.1"/>
    </source>
</evidence>
<name>A0A0A8Z313_ARUDO</name>